<accession>A0A1G6AAG2</accession>
<dbReference type="GO" id="GO:0000166">
    <property type="term" value="F:nucleotide binding"/>
    <property type="evidence" value="ECO:0007669"/>
    <property type="project" value="UniProtKB-KW"/>
</dbReference>
<keyword evidence="7" id="KW-0460">Magnesium</keyword>
<comment type="similarity">
    <text evidence="2">Belongs to the tRNA nucleotidyltransferase/poly(A) polymerase family.</text>
</comment>
<keyword evidence="6" id="KW-0547">Nucleotide-binding</keyword>
<evidence type="ECO:0000256" key="4">
    <source>
        <dbReference type="ARBA" id="ARBA00022695"/>
    </source>
</evidence>
<name>A0A1G6AAG2_9BACT</name>
<dbReference type="Gene3D" id="3.10.310.30">
    <property type="match status" value="1"/>
</dbReference>
<dbReference type="Pfam" id="PF01368">
    <property type="entry name" value="DHH"/>
    <property type="match status" value="1"/>
</dbReference>
<dbReference type="InterPro" id="IPR046342">
    <property type="entry name" value="CBS_dom_sf"/>
</dbReference>
<dbReference type="InterPro" id="IPR000644">
    <property type="entry name" value="CBS_dom"/>
</dbReference>
<dbReference type="Gene3D" id="3.10.580.10">
    <property type="entry name" value="CBS-domain"/>
    <property type="match status" value="1"/>
</dbReference>
<evidence type="ECO:0000256" key="3">
    <source>
        <dbReference type="ARBA" id="ARBA00022694"/>
    </source>
</evidence>
<evidence type="ECO:0000256" key="6">
    <source>
        <dbReference type="ARBA" id="ARBA00022741"/>
    </source>
</evidence>
<protein>
    <submittedName>
        <fullName evidence="11">NanoRNase/pAp phosphatase, hydrolyzes c-di-AMP and oligoRNAs</fullName>
    </submittedName>
</protein>
<dbReference type="InterPro" id="IPR038763">
    <property type="entry name" value="DHH_sf"/>
</dbReference>
<dbReference type="GO" id="GO:0008033">
    <property type="term" value="P:tRNA processing"/>
    <property type="evidence" value="ECO:0007669"/>
    <property type="project" value="UniProtKB-KW"/>
</dbReference>
<dbReference type="EMBL" id="FMXO01000001">
    <property type="protein sequence ID" value="SDB05286.1"/>
    <property type="molecule type" value="Genomic_DNA"/>
</dbReference>
<keyword evidence="9" id="KW-0129">CBS domain</keyword>
<dbReference type="GO" id="GO:0046872">
    <property type="term" value="F:metal ion binding"/>
    <property type="evidence" value="ECO:0007669"/>
    <property type="project" value="UniProtKB-KW"/>
</dbReference>
<evidence type="ECO:0000256" key="5">
    <source>
        <dbReference type="ARBA" id="ARBA00022723"/>
    </source>
</evidence>
<dbReference type="GO" id="GO:0016779">
    <property type="term" value="F:nucleotidyltransferase activity"/>
    <property type="evidence" value="ECO:0007669"/>
    <property type="project" value="UniProtKB-KW"/>
</dbReference>
<comment type="cofactor">
    <cofactor evidence="1">
        <name>Mg(2+)</name>
        <dbReference type="ChEBI" id="CHEBI:18420"/>
    </cofactor>
</comment>
<dbReference type="GO" id="GO:0003723">
    <property type="term" value="F:RNA binding"/>
    <property type="evidence" value="ECO:0007669"/>
    <property type="project" value="UniProtKB-KW"/>
</dbReference>
<dbReference type="PANTHER" id="PTHR47788">
    <property type="entry name" value="POLYA POLYMERASE"/>
    <property type="match status" value="1"/>
</dbReference>
<evidence type="ECO:0000313" key="11">
    <source>
        <dbReference type="EMBL" id="SDB05286.1"/>
    </source>
</evidence>
<evidence type="ECO:0000259" key="10">
    <source>
        <dbReference type="PROSITE" id="PS51371"/>
    </source>
</evidence>
<dbReference type="PANTHER" id="PTHR47788:SF1">
    <property type="entry name" value="A-ADDING TRNA NUCLEOTIDYLTRANSFERASE"/>
    <property type="match status" value="1"/>
</dbReference>
<keyword evidence="8" id="KW-0694">RNA-binding</keyword>
<gene>
    <name evidence="11" type="ORF">SAMN05660653_00277</name>
</gene>
<keyword evidence="12" id="KW-1185">Reference proteome</keyword>
<evidence type="ECO:0000256" key="7">
    <source>
        <dbReference type="ARBA" id="ARBA00022842"/>
    </source>
</evidence>
<dbReference type="SMART" id="SM00116">
    <property type="entry name" value="CBS"/>
    <property type="match status" value="1"/>
</dbReference>
<proteinExistence type="inferred from homology"/>
<evidence type="ECO:0000256" key="9">
    <source>
        <dbReference type="PROSITE-ProRule" id="PRU00703"/>
    </source>
</evidence>
<dbReference type="InterPro" id="IPR001667">
    <property type="entry name" value="DDH_dom"/>
</dbReference>
<keyword evidence="4" id="KW-0548">Nucleotidyltransferase</keyword>
<evidence type="ECO:0000256" key="2">
    <source>
        <dbReference type="ARBA" id="ARBA00007265"/>
    </source>
</evidence>
<dbReference type="Gene3D" id="3.90.1640.10">
    <property type="entry name" value="inorganic pyrophosphatase (n-terminal core)"/>
    <property type="match status" value="1"/>
</dbReference>
<dbReference type="RefSeq" id="WP_161946150.1">
    <property type="nucleotide sequence ID" value="NZ_FMXO01000001.1"/>
</dbReference>
<keyword evidence="5" id="KW-0479">Metal-binding</keyword>
<keyword evidence="3" id="KW-0819">tRNA processing</keyword>
<keyword evidence="4" id="KW-0808">Transferase</keyword>
<dbReference type="AlphaFoldDB" id="A0A1G6AAG2"/>
<sequence length="428" mass="47089">MIIVTTHTNTDFDGLASMVAASYLYPEAVRVAPAHVQPSVRDFLAVHWDMLQLRSRNALNVSEVERLIVTDTSNWERLDALDELARRDNFPAIIWDHHMTPGNIEAEEEHREEVGATVTLLLERMKARDCAFSPVQATLFLLGIYDDTGSLSFPNTTSRDAGMAAFLLENGADLNVVSAYLDSALDARHLDIFSRMLSESETFAIGSLQLGVCVQDTHKGLNMLPTVVSKFKEIKGLDVAFGIFPMSARKTVVIGRGNPKMFDVGTLARVLGGGGHPGAGSAVVHAPTDAVRERVIELIRQAPGREIPVRNLMTKTSECIPAGVTIREAAARLAHAGRQAMLVVEDNHRLLGSFAKEQTAKIKQDRQWDRPVTSMIRQNLPVIHPDQSVREALQLMAHSELGFLPVVADGRLIGEITRSAIILNMYDF</sequence>
<evidence type="ECO:0000313" key="12">
    <source>
        <dbReference type="Proteomes" id="UP000198771"/>
    </source>
</evidence>
<dbReference type="Pfam" id="PF00571">
    <property type="entry name" value="CBS"/>
    <property type="match status" value="2"/>
</dbReference>
<reference evidence="11 12" key="1">
    <citation type="submission" date="2016-10" db="EMBL/GenBank/DDBJ databases">
        <authorList>
            <person name="de Groot N.N."/>
        </authorList>
    </citation>
    <scope>NUCLEOTIDE SEQUENCE [LARGE SCALE GENOMIC DNA]</scope>
    <source>
        <strain evidence="11 12">ASO4-2</strain>
    </source>
</reference>
<dbReference type="STRING" id="617002.SAMN05660653_00277"/>
<feature type="domain" description="CBS" evidence="10">
    <location>
        <begin position="375"/>
        <end position="428"/>
    </location>
</feature>
<evidence type="ECO:0000256" key="1">
    <source>
        <dbReference type="ARBA" id="ARBA00001946"/>
    </source>
</evidence>
<evidence type="ECO:0000256" key="8">
    <source>
        <dbReference type="ARBA" id="ARBA00022884"/>
    </source>
</evidence>
<dbReference type="SUPFAM" id="SSF54631">
    <property type="entry name" value="CBS-domain pair"/>
    <property type="match status" value="1"/>
</dbReference>
<dbReference type="OrthoDB" id="9805698at2"/>
<dbReference type="Proteomes" id="UP000198771">
    <property type="component" value="Unassembled WGS sequence"/>
</dbReference>
<dbReference type="SUPFAM" id="SSF64182">
    <property type="entry name" value="DHH phosphoesterases"/>
    <property type="match status" value="1"/>
</dbReference>
<organism evidence="11 12">
    <name type="scientific">Desulfonatronum thiosulfatophilum</name>
    <dbReference type="NCBI Taxonomy" id="617002"/>
    <lineage>
        <taxon>Bacteria</taxon>
        <taxon>Pseudomonadati</taxon>
        <taxon>Thermodesulfobacteriota</taxon>
        <taxon>Desulfovibrionia</taxon>
        <taxon>Desulfovibrionales</taxon>
        <taxon>Desulfonatronaceae</taxon>
        <taxon>Desulfonatronum</taxon>
    </lineage>
</organism>
<dbReference type="InterPro" id="IPR052390">
    <property type="entry name" value="tRNA_nt/polyA_polymerase"/>
</dbReference>
<dbReference type="PROSITE" id="PS51371">
    <property type="entry name" value="CBS"/>
    <property type="match status" value="1"/>
</dbReference>